<evidence type="ECO:0000256" key="11">
    <source>
        <dbReference type="ARBA" id="ARBA00022694"/>
    </source>
</evidence>
<comment type="similarity">
    <text evidence="3 13">Belongs to the RNA methyltransferase TrmD family.</text>
</comment>
<dbReference type="EC" id="2.1.1.228" evidence="5 13"/>
<keyword evidence="7 13" id="KW-0963">Cytoplasm</keyword>
<comment type="catalytic activity">
    <reaction evidence="12 13">
        <text>guanosine(37) in tRNA + S-adenosyl-L-methionine = N(1)-methylguanosine(37) in tRNA + S-adenosyl-L-homocysteine + H(+)</text>
        <dbReference type="Rhea" id="RHEA:36899"/>
        <dbReference type="Rhea" id="RHEA-COMP:10145"/>
        <dbReference type="Rhea" id="RHEA-COMP:10147"/>
        <dbReference type="ChEBI" id="CHEBI:15378"/>
        <dbReference type="ChEBI" id="CHEBI:57856"/>
        <dbReference type="ChEBI" id="CHEBI:59789"/>
        <dbReference type="ChEBI" id="CHEBI:73542"/>
        <dbReference type="ChEBI" id="CHEBI:74269"/>
        <dbReference type="EC" id="2.1.1.228"/>
    </reaction>
</comment>
<proteinExistence type="inferred from homology"/>
<dbReference type="PANTHER" id="PTHR46417">
    <property type="entry name" value="TRNA (GUANINE-N(1)-)-METHYLTRANSFERASE"/>
    <property type="match status" value="1"/>
</dbReference>
<evidence type="ECO:0000256" key="5">
    <source>
        <dbReference type="ARBA" id="ARBA00012807"/>
    </source>
</evidence>
<evidence type="ECO:0000256" key="1">
    <source>
        <dbReference type="ARBA" id="ARBA00002634"/>
    </source>
</evidence>
<evidence type="ECO:0000256" key="4">
    <source>
        <dbReference type="ARBA" id="ARBA00011738"/>
    </source>
</evidence>
<dbReference type="EMBL" id="LCCA01000021">
    <property type="protein sequence ID" value="KKS21746.1"/>
    <property type="molecule type" value="Genomic_DNA"/>
</dbReference>
<evidence type="ECO:0000256" key="12">
    <source>
        <dbReference type="ARBA" id="ARBA00047783"/>
    </source>
</evidence>
<dbReference type="Proteomes" id="UP000034920">
    <property type="component" value="Unassembled WGS sequence"/>
</dbReference>
<comment type="function">
    <text evidence="1 13">Specifically methylates guanosine-37 in various tRNAs.</text>
</comment>
<sequence>MVLMVEPISKALGRIENKERTVLMSPRGKKFDQKKAGEYAGLQQITLICGRYEGVDARVEEHLVDESVSVGDYVLSGGELPALAIMESVTRLLPGVLEKEDAAAKESFENGFLEHPQYTRPEDFKGMKVPEVLLSGNHKEIEKWKKENSTKID</sequence>
<evidence type="ECO:0000256" key="8">
    <source>
        <dbReference type="ARBA" id="ARBA00022603"/>
    </source>
</evidence>
<reference evidence="15 16" key="1">
    <citation type="journal article" date="2015" name="Nature">
        <title>rRNA introns, odd ribosomes, and small enigmatic genomes across a large radiation of phyla.</title>
        <authorList>
            <person name="Brown C.T."/>
            <person name="Hug L.A."/>
            <person name="Thomas B.C."/>
            <person name="Sharon I."/>
            <person name="Castelle C.J."/>
            <person name="Singh A."/>
            <person name="Wilkins M.J."/>
            <person name="Williams K.H."/>
            <person name="Banfield J.F."/>
        </authorList>
    </citation>
    <scope>NUCLEOTIDE SEQUENCE [LARGE SCALE GENOMIC DNA]</scope>
</reference>
<feature type="domain" description="tRNA methyltransferase TRMD/TRM10-type" evidence="14">
    <location>
        <begin position="1"/>
        <end position="150"/>
    </location>
</feature>
<keyword evidence="10 13" id="KW-0949">S-adenosyl-L-methionine</keyword>
<evidence type="ECO:0000313" key="15">
    <source>
        <dbReference type="EMBL" id="KKS21746.1"/>
    </source>
</evidence>
<comment type="subcellular location">
    <subcellularLocation>
        <location evidence="2 13">Cytoplasm</location>
    </subcellularLocation>
</comment>
<evidence type="ECO:0000256" key="10">
    <source>
        <dbReference type="ARBA" id="ARBA00022691"/>
    </source>
</evidence>
<evidence type="ECO:0000256" key="9">
    <source>
        <dbReference type="ARBA" id="ARBA00022679"/>
    </source>
</evidence>
<dbReference type="InterPro" id="IPR023148">
    <property type="entry name" value="tRNA_m1G_MeTrfase_C_sf"/>
</dbReference>
<keyword evidence="11 13" id="KW-0819">tRNA processing</keyword>
<evidence type="ECO:0000256" key="6">
    <source>
        <dbReference type="ARBA" id="ARBA00014679"/>
    </source>
</evidence>
<gene>
    <name evidence="15" type="ORF">UU80_C0021G0017</name>
</gene>
<dbReference type="InterPro" id="IPR029028">
    <property type="entry name" value="Alpha/beta_knot_MTases"/>
</dbReference>
<dbReference type="AlphaFoldDB" id="A0A0G0ZI83"/>
<keyword evidence="9 13" id="KW-0808">Transferase</keyword>
<evidence type="ECO:0000256" key="2">
    <source>
        <dbReference type="ARBA" id="ARBA00004496"/>
    </source>
</evidence>
<keyword evidence="8 13" id="KW-0489">Methyltransferase</keyword>
<name>A0A0G0ZI83_UNCKA</name>
<dbReference type="NCBIfam" id="TIGR00088">
    <property type="entry name" value="trmD"/>
    <property type="match status" value="1"/>
</dbReference>
<dbReference type="InterPro" id="IPR029026">
    <property type="entry name" value="tRNA_m1G_MTases_N"/>
</dbReference>
<comment type="caution">
    <text evidence="15">The sequence shown here is derived from an EMBL/GenBank/DDBJ whole genome shotgun (WGS) entry which is preliminary data.</text>
</comment>
<evidence type="ECO:0000259" key="14">
    <source>
        <dbReference type="Pfam" id="PF01746"/>
    </source>
</evidence>
<organism evidence="15 16">
    <name type="scientific">candidate division WWE3 bacterium GW2011_GWA1_41_8</name>
    <dbReference type="NCBI Taxonomy" id="1619103"/>
    <lineage>
        <taxon>Bacteria</taxon>
        <taxon>Katanobacteria</taxon>
    </lineage>
</organism>
<protein>
    <recommendedName>
        <fullName evidence="6 13">tRNA (guanine-N(1)-)-methyltransferase</fullName>
        <ecNumber evidence="5 13">2.1.1.228</ecNumber>
    </recommendedName>
</protein>
<dbReference type="PATRIC" id="fig|1619103.3.peg.725"/>
<dbReference type="STRING" id="1619103.UU80_C0021G0017"/>
<dbReference type="GO" id="GO:0002939">
    <property type="term" value="P:tRNA N1-guanine methylation"/>
    <property type="evidence" value="ECO:0007669"/>
    <property type="project" value="TreeGrafter"/>
</dbReference>
<evidence type="ECO:0000313" key="16">
    <source>
        <dbReference type="Proteomes" id="UP000034920"/>
    </source>
</evidence>
<accession>A0A0G0ZI83</accession>
<evidence type="ECO:0000256" key="7">
    <source>
        <dbReference type="ARBA" id="ARBA00022490"/>
    </source>
</evidence>
<dbReference type="Gene3D" id="3.40.1280.10">
    <property type="match status" value="1"/>
</dbReference>
<dbReference type="Pfam" id="PF01746">
    <property type="entry name" value="tRNA_m1G_MT"/>
    <property type="match status" value="1"/>
</dbReference>
<dbReference type="InterPro" id="IPR002649">
    <property type="entry name" value="tRNA_m1G_MeTrfase_TrmD"/>
</dbReference>
<dbReference type="SUPFAM" id="SSF75217">
    <property type="entry name" value="alpha/beta knot"/>
    <property type="match status" value="1"/>
</dbReference>
<dbReference type="Gene3D" id="1.10.1270.20">
    <property type="entry name" value="tRNA(m1g37)methyltransferase, domain 2"/>
    <property type="match status" value="1"/>
</dbReference>
<dbReference type="InterPro" id="IPR016009">
    <property type="entry name" value="tRNA_MeTrfase_TRMD/TRM10"/>
</dbReference>
<comment type="subunit">
    <text evidence="4 13">Homodimer.</text>
</comment>
<evidence type="ECO:0000256" key="3">
    <source>
        <dbReference type="ARBA" id="ARBA00007630"/>
    </source>
</evidence>
<dbReference type="GO" id="GO:0005829">
    <property type="term" value="C:cytosol"/>
    <property type="evidence" value="ECO:0007669"/>
    <property type="project" value="TreeGrafter"/>
</dbReference>
<evidence type="ECO:0000256" key="13">
    <source>
        <dbReference type="RuleBase" id="RU003464"/>
    </source>
</evidence>
<dbReference type="PANTHER" id="PTHR46417:SF1">
    <property type="entry name" value="TRNA (GUANINE-N(1)-)-METHYLTRANSFERASE"/>
    <property type="match status" value="1"/>
</dbReference>
<dbReference type="GO" id="GO:0052906">
    <property type="term" value="F:tRNA (guanine(37)-N1)-methyltransferase activity"/>
    <property type="evidence" value="ECO:0007669"/>
    <property type="project" value="UniProtKB-EC"/>
</dbReference>